<dbReference type="PANTHER" id="PTHR33295:SF8">
    <property type="entry name" value="AAA+ ATPASE DOMAIN-CONTAINING PROTEIN"/>
    <property type="match status" value="1"/>
</dbReference>
<name>A0AA96V2W1_9EURY</name>
<evidence type="ECO:0000313" key="4">
    <source>
        <dbReference type="Proteomes" id="UP001303587"/>
    </source>
</evidence>
<keyword evidence="4" id="KW-1185">Reference proteome</keyword>
<dbReference type="InterPro" id="IPR027417">
    <property type="entry name" value="P-loop_NTPase"/>
</dbReference>
<sequence length="406" mass="46853">MLRQDQIKAAIDLQKSSFLKKDAGLGRESLIEIPVSDSYATVVTGIRRCGKSTLLLQLLKKEYSDAFYLNFEDIRLVEFETSDFSRLYDEIISRHLNVLFFDEIQFIDGWEIFVRQLLTEGFTVFVTGSNASLLSRELGTRLTGRHLPMELFPFSYREYVRLKNLEINENSLAEYLKVGGMPEYVKKDPDVRGTILPALVDDILMRDIAVRYSVRDADSLRKLAVYLMSNIGNLVSAYKLAGIFGIKSSTTILEYFSYFKNAYLFEFLPQFSWSLKSQAKNPKKVYSIDTGMVTEISGAYTENIGHKFENLIYLHLRRKHKSSEIFYFKEKGECDFVVFEKGKAKEVVQVCYAIDDLNFEREYSGLLEAMSFFNLKEGTIVTLNQKDLFKKDKMTVKMVPAHEYLS</sequence>
<dbReference type="PANTHER" id="PTHR33295">
    <property type="entry name" value="ATPASE"/>
    <property type="match status" value="1"/>
</dbReference>
<dbReference type="Proteomes" id="UP001303587">
    <property type="component" value="Chromosome"/>
</dbReference>
<dbReference type="Pfam" id="PF13635">
    <property type="entry name" value="DUF4143"/>
    <property type="match status" value="1"/>
</dbReference>
<feature type="domain" description="AAA" evidence="1">
    <location>
        <begin position="39"/>
        <end position="159"/>
    </location>
</feature>
<dbReference type="RefSeq" id="WP_338101823.1">
    <property type="nucleotide sequence ID" value="NZ_CP131060.1"/>
</dbReference>
<dbReference type="AlphaFoldDB" id="A0AA96V2W1"/>
<organism evidence="3 4">
    <name type="scientific">Methanolapillus millepedarum</name>
    <dbReference type="NCBI Taxonomy" id="3028296"/>
    <lineage>
        <taxon>Archaea</taxon>
        <taxon>Methanobacteriati</taxon>
        <taxon>Methanobacteriota</taxon>
        <taxon>Stenosarchaea group</taxon>
        <taxon>Methanomicrobia</taxon>
        <taxon>Methanosarcinales</taxon>
        <taxon>Methanosarcinaceae</taxon>
        <taxon>Methanolapillus</taxon>
    </lineage>
</organism>
<feature type="domain" description="DUF4143" evidence="2">
    <location>
        <begin position="206"/>
        <end position="352"/>
    </location>
</feature>
<dbReference type="GeneID" id="89230114"/>
<dbReference type="SUPFAM" id="SSF52540">
    <property type="entry name" value="P-loop containing nucleoside triphosphate hydrolases"/>
    <property type="match status" value="1"/>
</dbReference>
<proteinExistence type="predicted"/>
<dbReference type="InterPro" id="IPR025420">
    <property type="entry name" value="DUF4143"/>
</dbReference>
<protein>
    <recommendedName>
        <fullName evidence="5">ATP-binding protein</fullName>
    </recommendedName>
</protein>
<dbReference type="InterPro" id="IPR041682">
    <property type="entry name" value="AAA_14"/>
</dbReference>
<evidence type="ECO:0000313" key="3">
    <source>
        <dbReference type="EMBL" id="WNY25454.1"/>
    </source>
</evidence>
<accession>A0AA96V2W1</accession>
<evidence type="ECO:0000259" key="2">
    <source>
        <dbReference type="Pfam" id="PF13635"/>
    </source>
</evidence>
<evidence type="ECO:0008006" key="5">
    <source>
        <dbReference type="Google" id="ProtNLM"/>
    </source>
</evidence>
<evidence type="ECO:0000259" key="1">
    <source>
        <dbReference type="Pfam" id="PF13173"/>
    </source>
</evidence>
<reference evidence="3 4" key="1">
    <citation type="submission" date="2023-07" db="EMBL/GenBank/DDBJ databases">
        <title>Closed genoem sequence of Methanosarcinaceae archaeon Ac7.</title>
        <authorList>
            <person name="Poehlein A."/>
            <person name="Protasov E."/>
            <person name="Platt K."/>
            <person name="Reeh H."/>
            <person name="Daniel R."/>
            <person name="Brune A."/>
        </authorList>
    </citation>
    <scope>NUCLEOTIDE SEQUENCE [LARGE SCALE GENOMIC DNA]</scope>
    <source>
        <strain evidence="3 4">Ac7</strain>
    </source>
</reference>
<gene>
    <name evidence="3" type="ORF">MsAc7_10060</name>
</gene>
<dbReference type="EMBL" id="CP131060">
    <property type="protein sequence ID" value="WNY25454.1"/>
    <property type="molecule type" value="Genomic_DNA"/>
</dbReference>
<dbReference type="Gene3D" id="3.40.50.300">
    <property type="entry name" value="P-loop containing nucleotide triphosphate hydrolases"/>
    <property type="match status" value="1"/>
</dbReference>
<dbReference type="Pfam" id="PF13173">
    <property type="entry name" value="AAA_14"/>
    <property type="match status" value="1"/>
</dbReference>